<gene>
    <name evidence="1" type="ORF">HY29_17450</name>
</gene>
<reference evidence="1 2" key="1">
    <citation type="journal article" date="2014" name="Antonie Van Leeuwenhoek">
        <title>Hyphomonas beringensis sp. nov. and Hyphomonas chukchiensis sp. nov., isolated from surface seawater of the Bering Sea and Chukchi Sea.</title>
        <authorList>
            <person name="Li C."/>
            <person name="Lai Q."/>
            <person name="Li G."/>
            <person name="Dong C."/>
            <person name="Wang J."/>
            <person name="Liao Y."/>
            <person name="Shao Z."/>
        </authorList>
    </citation>
    <scope>NUCLEOTIDE SEQUENCE [LARGE SCALE GENOMIC DNA]</scope>
    <source>
        <strain evidence="1 2">25B14_1</strain>
    </source>
</reference>
<organism evidence="1 2">
    <name type="scientific">Hyphomonas beringensis</name>
    <dbReference type="NCBI Taxonomy" id="1280946"/>
    <lineage>
        <taxon>Bacteria</taxon>
        <taxon>Pseudomonadati</taxon>
        <taxon>Pseudomonadota</taxon>
        <taxon>Alphaproteobacteria</taxon>
        <taxon>Hyphomonadales</taxon>
        <taxon>Hyphomonadaceae</taxon>
        <taxon>Hyphomonas</taxon>
    </lineage>
</organism>
<keyword evidence="2" id="KW-1185">Reference proteome</keyword>
<protein>
    <submittedName>
        <fullName evidence="1">Uncharacterized protein</fullName>
    </submittedName>
</protein>
<evidence type="ECO:0000313" key="1">
    <source>
        <dbReference type="EMBL" id="KCZ53200.1"/>
    </source>
</evidence>
<sequence length="248" mass="27470">MIDLIHINRIVNLANAVLGRPIYTLELSDWDYEPAEYAWHNGELELVLRRPETAELVEILVDLVDAGCILIEDVNAVLEADRSGIRISTSDGGAAVEVIDVAKLPEASLAPGEHVNVRKLVERMDRAMQDRDWSLVLHTSASIFETVAKQVVSEPTIQNKSLGGWFSLYRKRSTLAAPLLDTIEAIFKRRNIEPLAGHGSASDPSITEEEAVQVRELTIAFVRLERTLLTASANRPAQVKKTRGTTKN</sequence>
<name>A0A062UAQ5_9PROT</name>
<dbReference type="EMBL" id="AWFF01000058">
    <property type="protein sequence ID" value="KCZ53200.1"/>
    <property type="molecule type" value="Genomic_DNA"/>
</dbReference>
<comment type="caution">
    <text evidence="1">The sequence shown here is derived from an EMBL/GenBank/DDBJ whole genome shotgun (WGS) entry which is preliminary data.</text>
</comment>
<evidence type="ECO:0000313" key="2">
    <source>
        <dbReference type="Proteomes" id="UP000027037"/>
    </source>
</evidence>
<proteinExistence type="predicted"/>
<accession>A0A062UAQ5</accession>
<dbReference type="Proteomes" id="UP000027037">
    <property type="component" value="Unassembled WGS sequence"/>
</dbReference>
<dbReference type="AlphaFoldDB" id="A0A062UAQ5"/>
<dbReference type="PATRIC" id="fig|1280946.3.peg.2772"/>